<evidence type="ECO:0000256" key="7">
    <source>
        <dbReference type="ARBA" id="ARBA00022840"/>
    </source>
</evidence>
<dbReference type="InterPro" id="IPR003594">
    <property type="entry name" value="HATPase_dom"/>
</dbReference>
<dbReference type="Pfam" id="PF00512">
    <property type="entry name" value="HisKA"/>
    <property type="match status" value="1"/>
</dbReference>
<evidence type="ECO:0000256" key="6">
    <source>
        <dbReference type="ARBA" id="ARBA00022777"/>
    </source>
</evidence>
<feature type="domain" description="PAS" evidence="10">
    <location>
        <begin position="24"/>
        <end position="72"/>
    </location>
</feature>
<sequence length="470" mass="51810">MPQKPMSLARFFGRLLKDYNGGPLSDELAVLIDDMPNPFLLTDAAGVCQYVNRNAVLYTGYSSEDLIGKPVLQLGISFYRSQDLTEQDLTYKKKTVRTAPIYDRFGALLSIHREMVPLTGADGESRGTMTIGYPMPSDEEQSMMTMQDAAFLIDSMNCGIIIVDRAGVITTVNESYLTMFGTAREEVIGRSFLELSKGYDSYLTRTLQDGVEYHSVQSNFQGRVFNVNTKLLRSERGVLLGATTMFQDITQMLRLEKMSLIGQMAAGFAHEIRNPMTTVKGFIQVLFESPERAGAYRSLVLEELDRINRLVNDFLLATRPSFPETQRVPVSGVIAEAIEFMKNEAAMRSVELVAELPESLPSVEIDRAQIKQVLLNLIKNAMEALSGGGEVRVRSKSCGGQVRIEVCDNGPGIPEVILTQVGQPFFTTKDTGTGLGLSISRRIVEAHRGTLQIESDAGGTTVTVYLPALP</sequence>
<name>A0ABT3WVA3_9BACL</name>
<dbReference type="SMART" id="SM00387">
    <property type="entry name" value="HATPase_c"/>
    <property type="match status" value="1"/>
</dbReference>
<dbReference type="Pfam" id="PF02518">
    <property type="entry name" value="HATPase_c"/>
    <property type="match status" value="1"/>
</dbReference>
<dbReference type="Gene3D" id="3.30.450.20">
    <property type="entry name" value="PAS domain"/>
    <property type="match status" value="2"/>
</dbReference>
<dbReference type="NCBIfam" id="TIGR00229">
    <property type="entry name" value="sensory_box"/>
    <property type="match status" value="2"/>
</dbReference>
<keyword evidence="3" id="KW-0597">Phosphoprotein</keyword>
<dbReference type="InterPro" id="IPR036890">
    <property type="entry name" value="HATPase_C_sf"/>
</dbReference>
<dbReference type="SMART" id="SM00091">
    <property type="entry name" value="PAS"/>
    <property type="match status" value="2"/>
</dbReference>
<dbReference type="InterPro" id="IPR003661">
    <property type="entry name" value="HisK_dim/P_dom"/>
</dbReference>
<comment type="caution">
    <text evidence="11">The sequence shown here is derived from an EMBL/GenBank/DDBJ whole genome shotgun (WGS) entry which is preliminary data.</text>
</comment>
<dbReference type="CDD" id="cd00130">
    <property type="entry name" value="PAS"/>
    <property type="match status" value="2"/>
</dbReference>
<keyword evidence="7" id="KW-0067">ATP-binding</keyword>
<gene>
    <name evidence="11" type="ORF">OS242_01370</name>
</gene>
<keyword evidence="5" id="KW-0547">Nucleotide-binding</keyword>
<dbReference type="PROSITE" id="PS50109">
    <property type="entry name" value="HIS_KIN"/>
    <property type="match status" value="1"/>
</dbReference>
<dbReference type="EMBL" id="JAPMLT010000001">
    <property type="protein sequence ID" value="MCX7568618.1"/>
    <property type="molecule type" value="Genomic_DNA"/>
</dbReference>
<dbReference type="PANTHER" id="PTHR43065:SF10">
    <property type="entry name" value="PEROXIDE STRESS-ACTIVATED HISTIDINE KINASE MAK3"/>
    <property type="match status" value="1"/>
</dbReference>
<dbReference type="InterPro" id="IPR013767">
    <property type="entry name" value="PAS_fold"/>
</dbReference>
<dbReference type="CDD" id="cd00082">
    <property type="entry name" value="HisKA"/>
    <property type="match status" value="1"/>
</dbReference>
<dbReference type="PANTHER" id="PTHR43065">
    <property type="entry name" value="SENSOR HISTIDINE KINASE"/>
    <property type="match status" value="1"/>
</dbReference>
<evidence type="ECO:0000313" key="12">
    <source>
        <dbReference type="Proteomes" id="UP001208017"/>
    </source>
</evidence>
<dbReference type="InterPro" id="IPR036097">
    <property type="entry name" value="HisK_dim/P_sf"/>
</dbReference>
<feature type="domain" description="PAS" evidence="10">
    <location>
        <begin position="145"/>
        <end position="193"/>
    </location>
</feature>
<dbReference type="InterPro" id="IPR000014">
    <property type="entry name" value="PAS"/>
</dbReference>
<comment type="catalytic activity">
    <reaction evidence="1">
        <text>ATP + protein L-histidine = ADP + protein N-phospho-L-histidine.</text>
        <dbReference type="EC" id="2.7.13.3"/>
    </reaction>
</comment>
<dbReference type="InterPro" id="IPR005467">
    <property type="entry name" value="His_kinase_dom"/>
</dbReference>
<proteinExistence type="predicted"/>
<organism evidence="11 12">
    <name type="scientific">Tumebacillus lacus</name>
    <dbReference type="NCBI Taxonomy" id="2995335"/>
    <lineage>
        <taxon>Bacteria</taxon>
        <taxon>Bacillati</taxon>
        <taxon>Bacillota</taxon>
        <taxon>Bacilli</taxon>
        <taxon>Bacillales</taxon>
        <taxon>Alicyclobacillaceae</taxon>
        <taxon>Tumebacillus</taxon>
    </lineage>
</organism>
<dbReference type="PRINTS" id="PR00344">
    <property type="entry name" value="BCTRLSENSOR"/>
</dbReference>
<evidence type="ECO:0000256" key="3">
    <source>
        <dbReference type="ARBA" id="ARBA00022553"/>
    </source>
</evidence>
<keyword evidence="12" id="KW-1185">Reference proteome</keyword>
<dbReference type="CDD" id="cd00075">
    <property type="entry name" value="HATPase"/>
    <property type="match status" value="1"/>
</dbReference>
<keyword evidence="6" id="KW-0418">Kinase</keyword>
<evidence type="ECO:0000256" key="1">
    <source>
        <dbReference type="ARBA" id="ARBA00000085"/>
    </source>
</evidence>
<reference evidence="11 12" key="1">
    <citation type="submission" date="2022-11" db="EMBL/GenBank/DDBJ databases">
        <title>Study of microbial diversity in lake waters.</title>
        <authorList>
            <person name="Zhang J."/>
        </authorList>
    </citation>
    <scope>NUCLEOTIDE SEQUENCE [LARGE SCALE GENOMIC DNA]</scope>
    <source>
        <strain evidence="11 12">DT12</strain>
    </source>
</reference>
<accession>A0ABT3WVA3</accession>
<evidence type="ECO:0000259" key="9">
    <source>
        <dbReference type="PROSITE" id="PS50109"/>
    </source>
</evidence>
<dbReference type="EC" id="2.7.13.3" evidence="2"/>
<dbReference type="SUPFAM" id="SSF55785">
    <property type="entry name" value="PYP-like sensor domain (PAS domain)"/>
    <property type="match status" value="2"/>
</dbReference>
<evidence type="ECO:0000256" key="4">
    <source>
        <dbReference type="ARBA" id="ARBA00022679"/>
    </source>
</evidence>
<dbReference type="SUPFAM" id="SSF55874">
    <property type="entry name" value="ATPase domain of HSP90 chaperone/DNA topoisomerase II/histidine kinase"/>
    <property type="match status" value="1"/>
</dbReference>
<keyword evidence="8" id="KW-0902">Two-component regulatory system</keyword>
<dbReference type="Proteomes" id="UP001208017">
    <property type="component" value="Unassembled WGS sequence"/>
</dbReference>
<evidence type="ECO:0000313" key="11">
    <source>
        <dbReference type="EMBL" id="MCX7568618.1"/>
    </source>
</evidence>
<dbReference type="Gene3D" id="3.30.565.10">
    <property type="entry name" value="Histidine kinase-like ATPase, C-terminal domain"/>
    <property type="match status" value="1"/>
</dbReference>
<dbReference type="Pfam" id="PF00989">
    <property type="entry name" value="PAS"/>
    <property type="match status" value="2"/>
</dbReference>
<dbReference type="InterPro" id="IPR035965">
    <property type="entry name" value="PAS-like_dom_sf"/>
</dbReference>
<evidence type="ECO:0000256" key="8">
    <source>
        <dbReference type="ARBA" id="ARBA00023012"/>
    </source>
</evidence>
<keyword evidence="4" id="KW-0808">Transferase</keyword>
<dbReference type="RefSeq" id="WP_267149859.1">
    <property type="nucleotide sequence ID" value="NZ_JAPMLT010000001.1"/>
</dbReference>
<dbReference type="SUPFAM" id="SSF47384">
    <property type="entry name" value="Homodimeric domain of signal transducing histidine kinase"/>
    <property type="match status" value="1"/>
</dbReference>
<evidence type="ECO:0000256" key="5">
    <source>
        <dbReference type="ARBA" id="ARBA00022741"/>
    </source>
</evidence>
<dbReference type="PROSITE" id="PS50112">
    <property type="entry name" value="PAS"/>
    <property type="match status" value="2"/>
</dbReference>
<dbReference type="InterPro" id="IPR004358">
    <property type="entry name" value="Sig_transdc_His_kin-like_C"/>
</dbReference>
<feature type="domain" description="Histidine kinase" evidence="9">
    <location>
        <begin position="267"/>
        <end position="470"/>
    </location>
</feature>
<dbReference type="SMART" id="SM00388">
    <property type="entry name" value="HisKA"/>
    <property type="match status" value="1"/>
</dbReference>
<protein>
    <recommendedName>
        <fullName evidence="2">histidine kinase</fullName>
        <ecNumber evidence="2">2.7.13.3</ecNumber>
    </recommendedName>
</protein>
<evidence type="ECO:0000256" key="2">
    <source>
        <dbReference type="ARBA" id="ARBA00012438"/>
    </source>
</evidence>
<dbReference type="Gene3D" id="1.10.287.130">
    <property type="match status" value="1"/>
</dbReference>
<evidence type="ECO:0000259" key="10">
    <source>
        <dbReference type="PROSITE" id="PS50112"/>
    </source>
</evidence>